<dbReference type="AlphaFoldDB" id="A5FJN5"/>
<dbReference type="PANTHER" id="PTHR46401">
    <property type="entry name" value="GLYCOSYLTRANSFERASE WBBK-RELATED"/>
    <property type="match status" value="1"/>
</dbReference>
<dbReference type="Gene3D" id="3.40.50.2000">
    <property type="entry name" value="Glycogen Phosphorylase B"/>
    <property type="match status" value="1"/>
</dbReference>
<dbReference type="SUPFAM" id="SSF53756">
    <property type="entry name" value="UDP-Glycosyltransferase/glycogen phosphorylase"/>
    <property type="match status" value="1"/>
</dbReference>
<proteinExistence type="predicted"/>
<evidence type="ECO:0000313" key="2">
    <source>
        <dbReference type="EMBL" id="ABQ04582.1"/>
    </source>
</evidence>
<keyword evidence="1" id="KW-0808">Transferase</keyword>
<dbReference type="eggNOG" id="COG0438">
    <property type="taxonomic scope" value="Bacteria"/>
</dbReference>
<gene>
    <name evidence="2" type="ordered locus">Fjoh_1550</name>
</gene>
<dbReference type="RefSeq" id="WP_012023626.1">
    <property type="nucleotide sequence ID" value="NC_009441.1"/>
</dbReference>
<dbReference type="STRING" id="376686.Fjoh_1550"/>
<dbReference type="PANTHER" id="PTHR46401:SF2">
    <property type="entry name" value="GLYCOSYLTRANSFERASE WBBK-RELATED"/>
    <property type="match status" value="1"/>
</dbReference>
<protein>
    <submittedName>
        <fullName evidence="2">Alpha-glycosyltransferase-like protein Glycosyltransferase family 4</fullName>
    </submittedName>
</protein>
<dbReference type="CAZy" id="GT4">
    <property type="family name" value="Glycosyltransferase Family 4"/>
</dbReference>
<evidence type="ECO:0000313" key="3">
    <source>
        <dbReference type="Proteomes" id="UP000006694"/>
    </source>
</evidence>
<organism evidence="2 3">
    <name type="scientific">Flavobacterium johnsoniae (strain ATCC 17061 / DSM 2064 / JCM 8514 / BCRC 14874 / CCUG 350202 / NBRC 14942 / NCIMB 11054 / UW101)</name>
    <name type="common">Cytophaga johnsonae</name>
    <dbReference type="NCBI Taxonomy" id="376686"/>
    <lineage>
        <taxon>Bacteria</taxon>
        <taxon>Pseudomonadati</taxon>
        <taxon>Bacteroidota</taxon>
        <taxon>Flavobacteriia</taxon>
        <taxon>Flavobacteriales</taxon>
        <taxon>Flavobacteriaceae</taxon>
        <taxon>Flavobacterium</taxon>
    </lineage>
</organism>
<dbReference type="GO" id="GO:0016757">
    <property type="term" value="F:glycosyltransferase activity"/>
    <property type="evidence" value="ECO:0007669"/>
    <property type="project" value="TreeGrafter"/>
</dbReference>
<dbReference type="Proteomes" id="UP000006694">
    <property type="component" value="Chromosome"/>
</dbReference>
<dbReference type="KEGG" id="fjo:Fjoh_1550"/>
<dbReference type="OrthoDB" id="9807209at2"/>
<dbReference type="GeneID" id="31764428"/>
<dbReference type="EMBL" id="CP000685">
    <property type="protein sequence ID" value="ABQ04582.1"/>
    <property type="molecule type" value="Genomic_DNA"/>
</dbReference>
<keyword evidence="3" id="KW-1185">Reference proteome</keyword>
<dbReference type="Pfam" id="PF13692">
    <property type="entry name" value="Glyco_trans_1_4"/>
    <property type="match status" value="1"/>
</dbReference>
<dbReference type="HOGENOM" id="CLU_028014_2_1_10"/>
<sequence length="414" mass="47460">MNQIKKLLIIGFVWPEPNSSAAGGRMMQLISIFKENGFEITFASAALDSDFMVDLSEFGIEKKSIELNSASFDDFIAALNPNVVLFDRFMIEEQFGWRVTEKCPNAIRILDTEDLHCLRTARQKAFKENRKFEIHDLFSEEVAKREIASILRCDLSLIISEFEMDILEDVFRINRDLLFYLPFLVDKMSDNDLLKLPSFEDRKNFVFIGNFLHEPNWNTVQYLKEAIWPLIKKDFPEAVLEVYGAYPSQKVLQLHQPKNGFFIMGRAEDANEVVKKARVVLAPIRFGAGLKGKLLEAMQCGTPSVTTTIGSEAMHGVLPWNGIVENDPEQFSKKAIALYQDENLWKESQKNGVVIINECYQKSSYSDKLTAIVNSLLTDSKSHRLHNFMGNLLQHHAYKSTMYMSKWIEAKNKS</sequence>
<dbReference type="GO" id="GO:0009103">
    <property type="term" value="P:lipopolysaccharide biosynthetic process"/>
    <property type="evidence" value="ECO:0007669"/>
    <property type="project" value="TreeGrafter"/>
</dbReference>
<accession>A5FJN5</accession>
<reference evidence="2 3" key="1">
    <citation type="journal article" date="2009" name="Appl. Environ. Microbiol.">
        <title>Novel features of the polysaccharide-digesting gliding bacterium Flavobacterium johnsoniae as revealed by genome sequence analysis.</title>
        <authorList>
            <person name="McBride M.J."/>
            <person name="Xie G."/>
            <person name="Martens E.C."/>
            <person name="Lapidus A."/>
            <person name="Henrissat B."/>
            <person name="Rhodes R.G."/>
            <person name="Goltsman E."/>
            <person name="Wang W."/>
            <person name="Xu J."/>
            <person name="Hunnicutt D.W."/>
            <person name="Staroscik A.M."/>
            <person name="Hoover T.R."/>
            <person name="Cheng Y.Q."/>
            <person name="Stein J.L."/>
        </authorList>
    </citation>
    <scope>NUCLEOTIDE SEQUENCE [LARGE SCALE GENOMIC DNA]</scope>
    <source>
        <strain evidence="3">ATCC 17061 / DSM 2064 / JCM 8514 / BCRC 14874 / CCUG 350202 / NBRC 14942 / NCIMB 11054 / UW101</strain>
    </source>
</reference>
<dbReference type="CDD" id="cd03801">
    <property type="entry name" value="GT4_PimA-like"/>
    <property type="match status" value="1"/>
</dbReference>
<evidence type="ECO:0000256" key="1">
    <source>
        <dbReference type="ARBA" id="ARBA00022679"/>
    </source>
</evidence>
<name>A5FJN5_FLAJ1</name>